<dbReference type="EMBL" id="BMAV01017276">
    <property type="protein sequence ID" value="GFY68815.1"/>
    <property type="molecule type" value="Genomic_DNA"/>
</dbReference>
<feature type="compositionally biased region" description="Pro residues" evidence="1">
    <location>
        <begin position="9"/>
        <end position="24"/>
    </location>
</feature>
<dbReference type="Proteomes" id="UP000886998">
    <property type="component" value="Unassembled WGS sequence"/>
</dbReference>
<sequence>MRSERSPPVQLPPQPLGPILPSPNLPVDPIPTLSNFNTLSSQTSHLKVPRSPVPIPVGPIVHRSLPKSHGRLPSNSYRSLSVHFSSS</sequence>
<reference evidence="2" key="1">
    <citation type="submission" date="2020-08" db="EMBL/GenBank/DDBJ databases">
        <title>Multicomponent nature underlies the extraordinary mechanical properties of spider dragline silk.</title>
        <authorList>
            <person name="Kono N."/>
            <person name="Nakamura H."/>
            <person name="Mori M."/>
            <person name="Yoshida Y."/>
            <person name="Ohtoshi R."/>
            <person name="Malay A.D."/>
            <person name="Moran D.A.P."/>
            <person name="Tomita M."/>
            <person name="Numata K."/>
            <person name="Arakawa K."/>
        </authorList>
    </citation>
    <scope>NUCLEOTIDE SEQUENCE</scope>
</reference>
<gene>
    <name evidence="2" type="ORF">TNIN_63691</name>
</gene>
<protein>
    <submittedName>
        <fullName evidence="2">Uncharacterized protein</fullName>
    </submittedName>
</protein>
<name>A0A8X6Y9U6_9ARAC</name>
<keyword evidence="3" id="KW-1185">Reference proteome</keyword>
<comment type="caution">
    <text evidence="2">The sequence shown here is derived from an EMBL/GenBank/DDBJ whole genome shotgun (WGS) entry which is preliminary data.</text>
</comment>
<organism evidence="2 3">
    <name type="scientific">Trichonephila inaurata madagascariensis</name>
    <dbReference type="NCBI Taxonomy" id="2747483"/>
    <lineage>
        <taxon>Eukaryota</taxon>
        <taxon>Metazoa</taxon>
        <taxon>Ecdysozoa</taxon>
        <taxon>Arthropoda</taxon>
        <taxon>Chelicerata</taxon>
        <taxon>Arachnida</taxon>
        <taxon>Araneae</taxon>
        <taxon>Araneomorphae</taxon>
        <taxon>Entelegynae</taxon>
        <taxon>Araneoidea</taxon>
        <taxon>Nephilidae</taxon>
        <taxon>Trichonephila</taxon>
        <taxon>Trichonephila inaurata</taxon>
    </lineage>
</organism>
<evidence type="ECO:0000313" key="2">
    <source>
        <dbReference type="EMBL" id="GFY68815.1"/>
    </source>
</evidence>
<evidence type="ECO:0000256" key="1">
    <source>
        <dbReference type="SAM" id="MobiDB-lite"/>
    </source>
</evidence>
<feature type="region of interest" description="Disordered" evidence="1">
    <location>
        <begin position="1"/>
        <end position="24"/>
    </location>
</feature>
<evidence type="ECO:0000313" key="3">
    <source>
        <dbReference type="Proteomes" id="UP000886998"/>
    </source>
</evidence>
<proteinExistence type="predicted"/>
<dbReference type="AlphaFoldDB" id="A0A8X6Y9U6"/>
<accession>A0A8X6Y9U6</accession>